<sequence length="113" mass="13349">MHLKCPICKRQLTSTTDEMTSFVKVLLSVYLLLVSLLLGYSKCRRVPDEYQVRRVFKCISAYQSCAQTCGSSEKETLDSECNRKCWKTEILCLQNYSRIGLGRLYYDWLDYWY</sequence>
<dbReference type="AlphaFoldDB" id="A0A8S9YDS5"/>
<feature type="transmembrane region" description="Helical" evidence="1">
    <location>
        <begin position="21"/>
        <end position="40"/>
    </location>
</feature>
<name>A0A8S9YDS5_9TREM</name>
<comment type="caution">
    <text evidence="2">The sequence shown here is derived from an EMBL/GenBank/DDBJ whole genome shotgun (WGS) entry which is preliminary data.</text>
</comment>
<evidence type="ECO:0000256" key="1">
    <source>
        <dbReference type="SAM" id="Phobius"/>
    </source>
</evidence>
<organism evidence="2 3">
    <name type="scientific">Paragonimus skrjabini miyazakii</name>
    <dbReference type="NCBI Taxonomy" id="59628"/>
    <lineage>
        <taxon>Eukaryota</taxon>
        <taxon>Metazoa</taxon>
        <taxon>Spiralia</taxon>
        <taxon>Lophotrochozoa</taxon>
        <taxon>Platyhelminthes</taxon>
        <taxon>Trematoda</taxon>
        <taxon>Digenea</taxon>
        <taxon>Plagiorchiida</taxon>
        <taxon>Troglotremata</taxon>
        <taxon>Troglotrematidae</taxon>
        <taxon>Paragonimus</taxon>
    </lineage>
</organism>
<dbReference type="OrthoDB" id="10321803at2759"/>
<dbReference type="EMBL" id="JTDE01021581">
    <property type="protein sequence ID" value="KAF7232740.1"/>
    <property type="molecule type" value="Genomic_DNA"/>
</dbReference>
<keyword evidence="1" id="KW-0812">Transmembrane</keyword>
<accession>A0A8S9YDS5</accession>
<evidence type="ECO:0000313" key="3">
    <source>
        <dbReference type="Proteomes" id="UP000822476"/>
    </source>
</evidence>
<keyword evidence="1" id="KW-0472">Membrane</keyword>
<proteinExistence type="predicted"/>
<gene>
    <name evidence="2" type="ORF">EG68_06579</name>
</gene>
<keyword evidence="1" id="KW-1133">Transmembrane helix</keyword>
<dbReference type="Proteomes" id="UP000822476">
    <property type="component" value="Unassembled WGS sequence"/>
</dbReference>
<reference evidence="2" key="1">
    <citation type="submission" date="2019-07" db="EMBL/GenBank/DDBJ databases">
        <title>Annotation for the trematode Paragonimus miyazaki's.</title>
        <authorList>
            <person name="Choi Y.-J."/>
        </authorList>
    </citation>
    <scope>NUCLEOTIDE SEQUENCE</scope>
    <source>
        <strain evidence="2">Japan</strain>
    </source>
</reference>
<evidence type="ECO:0000313" key="2">
    <source>
        <dbReference type="EMBL" id="KAF7232740.1"/>
    </source>
</evidence>
<keyword evidence="3" id="KW-1185">Reference proteome</keyword>
<protein>
    <submittedName>
        <fullName evidence="2">Uncharacterized protein</fullName>
    </submittedName>
</protein>